<keyword evidence="2" id="KW-0285">Flavoprotein</keyword>
<dbReference type="EMBL" id="RIBY02001901">
    <property type="protein sequence ID" value="KAH9827185.1"/>
    <property type="molecule type" value="Genomic_DNA"/>
</dbReference>
<evidence type="ECO:0000313" key="8">
    <source>
        <dbReference type="EMBL" id="KAH9827185.1"/>
    </source>
</evidence>
<comment type="caution">
    <text evidence="8">The sequence shown here is derived from an EMBL/GenBank/DDBJ whole genome shotgun (WGS) entry which is preliminary data.</text>
</comment>
<sequence length="706" mass="78720">MSLASRTVLARARPSILGQQKRHITIQELDEARDGRERVVVLGSGWAGYTLARDLDSRKFQPVIVSPRSYFVFTPLLASTSVGTLEFRTALEPVRRRNATAAFFQGWGDAVDFEHKVLRVEEAVEDPLQGRALVADRHEGRARSEFEEQKAKGKVFAMRYDKLVIAVGCYAQTFGTPGVKEHAYFLKDVGDARRIRNRMLSCFESAALPTTTEAVKRRLLNFAVVGGGPTGIEWAAEAHDIVREDMSKFYPELVKYFKITVYDVAPKVLSMFDEKLADYAMQTFRREGIVIKTSHHVKSLRPGAPGEVEKEGGVKDSETIYTLDTEEEGEVGCGLVVWSTGLMANPFVEKALDGRVKKHEKSGSLLTNGRLQAKRPGTEGRVVDDVFALGDCAIEEGTMYPATAQVANQKATWLAKRLNKGDLDGSQGFSYKDLGVMAYVGNWNAILQSSGAGDISGRVAWFIWRGAYLAKSVSWRNRILIPVYCVITYSNLKRPFECSIGKGSISLGVNVRAHPSFTDCYSVDGTIVIYKFQKGRLSGICNHVGTIKAVLINKSEAKTFKQEFLGEYVEGIEANETREMMKAVYTANGARRPKMAPFADALKTDRFLHLDTLLIRERFRGCGFGAIVLDMFHEIMPTLKEDMAFRGTVLLSPACILDEDYGGKSKYDVETKLIEFYTKCGYTLMQRGDRYKEGKEFSISVMSRSI</sequence>
<dbReference type="PANTHER" id="PTHR43706:SF17">
    <property type="entry name" value="NADH DEHYDROGENASE (EUROFUNG)"/>
    <property type="match status" value="1"/>
</dbReference>
<evidence type="ECO:0000256" key="3">
    <source>
        <dbReference type="ARBA" id="ARBA00022827"/>
    </source>
</evidence>
<feature type="domain" description="External alternative NADH-ubiquinone oxidoreductase-like C-terminal" evidence="7">
    <location>
        <begin position="435"/>
        <end position="482"/>
    </location>
</feature>
<dbReference type="GO" id="GO:0003954">
    <property type="term" value="F:NADH dehydrogenase activity"/>
    <property type="evidence" value="ECO:0007669"/>
    <property type="project" value="InterPro"/>
</dbReference>
<gene>
    <name evidence="8" type="ORF">Tdes44962_MAKER02994</name>
</gene>
<keyword evidence="9" id="KW-1185">Reference proteome</keyword>
<evidence type="ECO:0000259" key="6">
    <source>
        <dbReference type="Pfam" id="PF07992"/>
    </source>
</evidence>
<evidence type="ECO:0000256" key="1">
    <source>
        <dbReference type="ARBA" id="ARBA00005272"/>
    </source>
</evidence>
<dbReference type="Gene3D" id="3.50.50.100">
    <property type="match status" value="1"/>
</dbReference>
<dbReference type="PANTHER" id="PTHR43706">
    <property type="entry name" value="NADH DEHYDROGENASE"/>
    <property type="match status" value="1"/>
</dbReference>
<keyword evidence="4" id="KW-0560">Oxidoreductase</keyword>
<comment type="similarity">
    <text evidence="1">Belongs to the NADH dehydrogenase family.</text>
</comment>
<dbReference type="Proteomes" id="UP001138500">
    <property type="component" value="Unassembled WGS sequence"/>
</dbReference>
<dbReference type="AlphaFoldDB" id="A0A9W7W295"/>
<evidence type="ECO:0000256" key="4">
    <source>
        <dbReference type="ARBA" id="ARBA00023002"/>
    </source>
</evidence>
<name>A0A9W7W295_9PEZI</name>
<reference evidence="8 9" key="1">
    <citation type="journal article" date="2018" name="IMA Fungus">
        <title>IMA Genome-F 10: Nine draft genome sequences of Claviceps purpurea s.lat., including C. arundinis, C. humidiphila, and C. cf. spartinae, pseudomolecules for the pitch canker pathogen Fusarium circinatum, draft genome of Davidsoniella eucalypti, Grosmannia galeiformis, Quambalaria eucalypti, and Teratosphaeria destructans.</title>
        <authorList>
            <person name="Wingfield B.D."/>
            <person name="Liu M."/>
            <person name="Nguyen H.D."/>
            <person name="Lane F.A."/>
            <person name="Morgan S.W."/>
            <person name="De Vos L."/>
            <person name="Wilken P.M."/>
            <person name="Duong T.A."/>
            <person name="Aylward J."/>
            <person name="Coetzee M.P."/>
            <person name="Dadej K."/>
            <person name="De Beer Z.W."/>
            <person name="Findlay W."/>
            <person name="Havenga M."/>
            <person name="Kolarik M."/>
            <person name="Menzies J.G."/>
            <person name="Naidoo K."/>
            <person name="Pochopski O."/>
            <person name="Shoukouhi P."/>
            <person name="Santana Q.C."/>
            <person name="Seifert K.A."/>
            <person name="Soal N."/>
            <person name="Steenkamp E.T."/>
            <person name="Tatham C.T."/>
            <person name="van der Nest M.A."/>
            <person name="Wingfield M.J."/>
        </authorList>
    </citation>
    <scope>NUCLEOTIDE SEQUENCE [LARGE SCALE GENOMIC DNA]</scope>
    <source>
        <strain evidence="8">CMW44962</strain>
    </source>
</reference>
<dbReference type="SUPFAM" id="SSF51905">
    <property type="entry name" value="FAD/NAD(P)-binding domain"/>
    <property type="match status" value="2"/>
</dbReference>
<dbReference type="InterPro" id="IPR045024">
    <property type="entry name" value="NDH-2"/>
</dbReference>
<accession>A0A9W7W295</accession>
<dbReference type="InterPro" id="IPR036188">
    <property type="entry name" value="FAD/NAD-bd_sf"/>
</dbReference>
<keyword evidence="5" id="KW-0520">NAD</keyword>
<dbReference type="InterPro" id="IPR054585">
    <property type="entry name" value="NDH2-like_C"/>
</dbReference>
<keyword evidence="3" id="KW-0274">FAD</keyword>
<evidence type="ECO:0000256" key="2">
    <source>
        <dbReference type="ARBA" id="ARBA00022630"/>
    </source>
</evidence>
<proteinExistence type="inferred from homology"/>
<organism evidence="8 9">
    <name type="scientific">Teratosphaeria destructans</name>
    <dbReference type="NCBI Taxonomy" id="418781"/>
    <lineage>
        <taxon>Eukaryota</taxon>
        <taxon>Fungi</taxon>
        <taxon>Dikarya</taxon>
        <taxon>Ascomycota</taxon>
        <taxon>Pezizomycotina</taxon>
        <taxon>Dothideomycetes</taxon>
        <taxon>Dothideomycetidae</taxon>
        <taxon>Mycosphaerellales</taxon>
        <taxon>Teratosphaeriaceae</taxon>
        <taxon>Teratosphaeria</taxon>
    </lineage>
</organism>
<feature type="domain" description="FAD/NAD(P)-binding" evidence="6">
    <location>
        <begin position="38"/>
        <end position="411"/>
    </location>
</feature>
<protein>
    <submittedName>
        <fullName evidence="8">Pyridine nucleotide-disulfide oxidoreductase protein</fullName>
    </submittedName>
</protein>
<dbReference type="GO" id="GO:0005739">
    <property type="term" value="C:mitochondrion"/>
    <property type="evidence" value="ECO:0007669"/>
    <property type="project" value="UniProtKB-ARBA"/>
</dbReference>
<reference evidence="8 9" key="2">
    <citation type="journal article" date="2021" name="Curr. Genet.">
        <title>Genetic response to nitrogen starvation in the aggressive Eucalyptus foliar pathogen Teratosphaeria destructans.</title>
        <authorList>
            <person name="Havenga M."/>
            <person name="Wingfield B.D."/>
            <person name="Wingfield M.J."/>
            <person name="Dreyer L.L."/>
            <person name="Roets F."/>
            <person name="Aylward J."/>
        </authorList>
    </citation>
    <scope>NUCLEOTIDE SEQUENCE [LARGE SCALE GENOMIC DNA]</scope>
    <source>
        <strain evidence="8">CMW44962</strain>
    </source>
</reference>
<evidence type="ECO:0000259" key="7">
    <source>
        <dbReference type="Pfam" id="PF22366"/>
    </source>
</evidence>
<evidence type="ECO:0000313" key="9">
    <source>
        <dbReference type="Proteomes" id="UP001138500"/>
    </source>
</evidence>
<dbReference type="Pfam" id="PF07992">
    <property type="entry name" value="Pyr_redox_2"/>
    <property type="match status" value="1"/>
</dbReference>
<dbReference type="Pfam" id="PF22366">
    <property type="entry name" value="NDH2_C"/>
    <property type="match status" value="1"/>
</dbReference>
<dbReference type="InterPro" id="IPR023753">
    <property type="entry name" value="FAD/NAD-binding_dom"/>
</dbReference>
<dbReference type="PRINTS" id="PR00368">
    <property type="entry name" value="FADPNR"/>
</dbReference>
<dbReference type="OrthoDB" id="9992747at2759"/>
<evidence type="ECO:0000256" key="5">
    <source>
        <dbReference type="ARBA" id="ARBA00023027"/>
    </source>
</evidence>